<accession>H2EDY5</accession>
<evidence type="ECO:0000256" key="1">
    <source>
        <dbReference type="PROSITE-ProRule" id="PRU10141"/>
    </source>
</evidence>
<feature type="binding site" evidence="1">
    <location>
        <position position="39"/>
    </location>
    <ligand>
        <name>ATP</name>
        <dbReference type="ChEBI" id="CHEBI:30616"/>
    </ligand>
</feature>
<protein>
    <recommendedName>
        <fullName evidence="3">Protein kinase domain-containing protein</fullName>
    </recommendedName>
</protein>
<reference evidence="2" key="1">
    <citation type="submission" date="2011-10" db="EMBL/GenBank/DDBJ databases">
        <title>Provirophages and transpovirons: unique mobilome of giant viruses.</title>
        <authorList>
            <person name="Desnues C."/>
            <person name="LaScola B."/>
            <person name="Yutin N."/>
            <person name="Fournous G."/>
            <person name="Koonin E."/>
            <person name="Raoult D."/>
        </authorList>
    </citation>
    <scope>NUCLEOTIDE SEQUENCE</scope>
    <source>
        <strain evidence="2">Mv13-mv</strain>
    </source>
</reference>
<gene>
    <name evidence="2" type="ORF">mv_L403</name>
</gene>
<organism evidence="2">
    <name type="scientific">Moumouvirus sp. 'Monve'</name>
    <dbReference type="NCBI Taxonomy" id="1128131"/>
    <lineage>
        <taxon>Viruses</taxon>
        <taxon>Varidnaviria</taxon>
        <taxon>Bamfordvirae</taxon>
        <taxon>Nucleocytoviricota</taxon>
        <taxon>Megaviricetes</taxon>
        <taxon>Imitervirales</taxon>
        <taxon>Mimiviridae</taxon>
        <taxon>Megamimivirinae</taxon>
        <taxon>Moumouvirus</taxon>
    </lineage>
</organism>
<keyword evidence="1" id="KW-0067">ATP-binding</keyword>
<keyword evidence="1" id="KW-0547">Nucleotide-binding</keyword>
<dbReference type="EMBL" id="JN885997">
    <property type="protein sequence ID" value="AEX62608.1"/>
    <property type="molecule type" value="Genomic_DNA"/>
</dbReference>
<dbReference type="InterPro" id="IPR017441">
    <property type="entry name" value="Protein_kinase_ATP_BS"/>
</dbReference>
<proteinExistence type="predicted"/>
<dbReference type="SUPFAM" id="SSF56112">
    <property type="entry name" value="Protein kinase-like (PK-like)"/>
    <property type="match status" value="1"/>
</dbReference>
<name>H2EDY5_9VIRU</name>
<dbReference type="GO" id="GO:0005524">
    <property type="term" value="F:ATP binding"/>
    <property type="evidence" value="ECO:0007669"/>
    <property type="project" value="UniProtKB-UniRule"/>
</dbReference>
<evidence type="ECO:0000313" key="2">
    <source>
        <dbReference type="EMBL" id="AEX62608.1"/>
    </source>
</evidence>
<dbReference type="InterPro" id="IPR011009">
    <property type="entry name" value="Kinase-like_dom_sf"/>
</dbReference>
<dbReference type="Gene3D" id="3.30.200.20">
    <property type="entry name" value="Phosphorylase Kinase, domain 1"/>
    <property type="match status" value="1"/>
</dbReference>
<sequence length="50" mass="5668">MELIEDKYEITNIELGEGGFAKVYLGINKLTGEKVAIKKSFFESKKNSKK</sequence>
<evidence type="ECO:0008006" key="3">
    <source>
        <dbReference type="Google" id="ProtNLM"/>
    </source>
</evidence>
<dbReference type="PROSITE" id="PS00107">
    <property type="entry name" value="PROTEIN_KINASE_ATP"/>
    <property type="match status" value="1"/>
</dbReference>